<reference evidence="2 3" key="1">
    <citation type="submission" date="2016-11" db="EMBL/GenBank/DDBJ databases">
        <authorList>
            <person name="Jaros S."/>
            <person name="Januszkiewicz K."/>
            <person name="Wedrychowicz H."/>
        </authorList>
    </citation>
    <scope>NUCLEOTIDE SEQUENCE [LARGE SCALE GENOMIC DNA]</scope>
    <source>
        <strain evidence="2 3">DSM 15480</strain>
    </source>
</reference>
<sequence>MKDKWFVVEVVAIFIGGRIAFDKLLFLVTLFSGGFYDGTVYSSYVGDTYIKELFRDGPQLLFGLALVLLGMTGIMRSRRYRFYQSLVTTRDYVTVEELARETGYGRRLIARDMRGMIRAKQLPGAKMDALRGCVMLKPQVWQEYEAERKNWELTRLKLRAAGVGLEDYLAFTQTVEQLADVRKWNGKIQDEEMKKKIAAAVERLSAIREEIQDAPDKFYTYGRVYRFYLPQLLLLTRQYAQLETLGVKVQDSDCAGEIRKVLTAFP</sequence>
<evidence type="ECO:0000313" key="3">
    <source>
        <dbReference type="Proteomes" id="UP000184301"/>
    </source>
</evidence>
<evidence type="ECO:0000256" key="1">
    <source>
        <dbReference type="SAM" id="Phobius"/>
    </source>
</evidence>
<feature type="transmembrane region" description="Helical" evidence="1">
    <location>
        <begin position="57"/>
        <end position="75"/>
    </location>
</feature>
<proteinExistence type="predicted"/>
<keyword evidence="1" id="KW-1133">Transmembrane helix</keyword>
<dbReference type="AlphaFoldDB" id="A0A1M6U684"/>
<dbReference type="OrthoDB" id="9782052at2"/>
<accession>A0A1M6U684</accession>
<gene>
    <name evidence="2" type="ORF">SAMN02745243_03415</name>
</gene>
<keyword evidence="1" id="KW-0472">Membrane</keyword>
<protein>
    <submittedName>
        <fullName evidence="2">5-bromo-4-chloroindolyl phosphate hydrolysis protein</fullName>
    </submittedName>
</protein>
<dbReference type="Proteomes" id="UP000184301">
    <property type="component" value="Unassembled WGS sequence"/>
</dbReference>
<organism evidence="2 3">
    <name type="scientific">Hespellia stercorisuis DSM 15480</name>
    <dbReference type="NCBI Taxonomy" id="1121950"/>
    <lineage>
        <taxon>Bacteria</taxon>
        <taxon>Bacillati</taxon>
        <taxon>Bacillota</taxon>
        <taxon>Clostridia</taxon>
        <taxon>Lachnospirales</taxon>
        <taxon>Lachnospiraceae</taxon>
        <taxon>Hespellia</taxon>
    </lineage>
</organism>
<keyword evidence="1" id="KW-0812">Transmembrane</keyword>
<evidence type="ECO:0000313" key="2">
    <source>
        <dbReference type="EMBL" id="SHK64679.1"/>
    </source>
</evidence>
<keyword evidence="3" id="KW-1185">Reference proteome</keyword>
<dbReference type="RefSeq" id="WP_073112683.1">
    <property type="nucleotide sequence ID" value="NZ_FQZY01000067.1"/>
</dbReference>
<name>A0A1M6U684_9FIRM</name>
<dbReference type="STRING" id="1121950.SAMN02745243_03415"/>
<dbReference type="EMBL" id="FQZY01000067">
    <property type="protein sequence ID" value="SHK64679.1"/>
    <property type="molecule type" value="Genomic_DNA"/>
</dbReference>